<dbReference type="KEGG" id="pnd:Pla175_35220"/>
<feature type="region of interest" description="Disordered" evidence="1">
    <location>
        <begin position="48"/>
        <end position="68"/>
    </location>
</feature>
<dbReference type="Proteomes" id="UP000317429">
    <property type="component" value="Chromosome"/>
</dbReference>
<gene>
    <name evidence="2" type="ORF">Pla175_35220</name>
</gene>
<reference evidence="2 3" key="1">
    <citation type="submission" date="2019-02" db="EMBL/GenBank/DDBJ databases">
        <title>Deep-cultivation of Planctomycetes and their phenomic and genomic characterization uncovers novel biology.</title>
        <authorList>
            <person name="Wiegand S."/>
            <person name="Jogler M."/>
            <person name="Boedeker C."/>
            <person name="Pinto D."/>
            <person name="Vollmers J."/>
            <person name="Rivas-Marin E."/>
            <person name="Kohn T."/>
            <person name="Peeters S.H."/>
            <person name="Heuer A."/>
            <person name="Rast P."/>
            <person name="Oberbeckmann S."/>
            <person name="Bunk B."/>
            <person name="Jeske O."/>
            <person name="Meyerdierks A."/>
            <person name="Storesund J.E."/>
            <person name="Kallscheuer N."/>
            <person name="Luecker S."/>
            <person name="Lage O.M."/>
            <person name="Pohl T."/>
            <person name="Merkel B.J."/>
            <person name="Hornburger P."/>
            <person name="Mueller R.-W."/>
            <person name="Bruemmer F."/>
            <person name="Labrenz M."/>
            <person name="Spormann A.M."/>
            <person name="Op den Camp H."/>
            <person name="Overmann J."/>
            <person name="Amann R."/>
            <person name="Jetten M.S.M."/>
            <person name="Mascher T."/>
            <person name="Medema M.H."/>
            <person name="Devos D.P."/>
            <person name="Kaster A.-K."/>
            <person name="Ovreas L."/>
            <person name="Rohde M."/>
            <person name="Galperin M.Y."/>
            <person name="Jogler C."/>
        </authorList>
    </citation>
    <scope>NUCLEOTIDE SEQUENCE [LARGE SCALE GENOMIC DNA]</scope>
    <source>
        <strain evidence="2 3">Pla175</strain>
    </source>
</reference>
<organism evidence="2 3">
    <name type="scientific">Pirellulimonas nuda</name>
    <dbReference type="NCBI Taxonomy" id="2528009"/>
    <lineage>
        <taxon>Bacteria</taxon>
        <taxon>Pseudomonadati</taxon>
        <taxon>Planctomycetota</taxon>
        <taxon>Planctomycetia</taxon>
        <taxon>Pirellulales</taxon>
        <taxon>Lacipirellulaceae</taxon>
        <taxon>Pirellulimonas</taxon>
    </lineage>
</organism>
<evidence type="ECO:0000256" key="1">
    <source>
        <dbReference type="SAM" id="MobiDB-lite"/>
    </source>
</evidence>
<proteinExistence type="predicted"/>
<evidence type="ECO:0000313" key="2">
    <source>
        <dbReference type="EMBL" id="QDU90121.1"/>
    </source>
</evidence>
<name>A0A518DF62_9BACT</name>
<keyword evidence="3" id="KW-1185">Reference proteome</keyword>
<evidence type="ECO:0000313" key="3">
    <source>
        <dbReference type="Proteomes" id="UP000317429"/>
    </source>
</evidence>
<protein>
    <submittedName>
        <fullName evidence="2">Uncharacterized protein</fullName>
    </submittedName>
</protein>
<accession>A0A518DF62</accession>
<dbReference type="EMBL" id="CP036291">
    <property type="protein sequence ID" value="QDU90121.1"/>
    <property type="molecule type" value="Genomic_DNA"/>
</dbReference>
<sequence>MATNPILEEVYAAREQLLAAYGGDAHAYVQSAWERAVASGRAIVDASQRDQENLVAPKTGGFSESSDQ</sequence>
<dbReference type="AlphaFoldDB" id="A0A518DF62"/>